<keyword evidence="1" id="KW-1133">Transmembrane helix</keyword>
<evidence type="ECO:0000313" key="2">
    <source>
        <dbReference type="EMBL" id="GGC87207.1"/>
    </source>
</evidence>
<organism evidence="2 3">
    <name type="scientific">Thalassobacillus devorans</name>
    <dbReference type="NCBI Taxonomy" id="279813"/>
    <lineage>
        <taxon>Bacteria</taxon>
        <taxon>Bacillati</taxon>
        <taxon>Bacillota</taxon>
        <taxon>Bacilli</taxon>
        <taxon>Bacillales</taxon>
        <taxon>Bacillaceae</taxon>
        <taxon>Thalassobacillus</taxon>
    </lineage>
</organism>
<dbReference type="Pfam" id="PF24124">
    <property type="entry name" value="YphA"/>
    <property type="match status" value="1"/>
</dbReference>
<feature type="transmembrane region" description="Helical" evidence="1">
    <location>
        <begin position="142"/>
        <end position="166"/>
    </location>
</feature>
<dbReference type="InterPro" id="IPR014617">
    <property type="entry name" value="YphA_Bacsu"/>
</dbReference>
<feature type="transmembrane region" description="Helical" evidence="1">
    <location>
        <begin position="172"/>
        <end position="191"/>
    </location>
</feature>
<keyword evidence="1" id="KW-0472">Membrane</keyword>
<keyword evidence="3" id="KW-1185">Reference proteome</keyword>
<evidence type="ECO:0000313" key="3">
    <source>
        <dbReference type="Proteomes" id="UP000619534"/>
    </source>
</evidence>
<feature type="transmembrane region" description="Helical" evidence="1">
    <location>
        <begin position="65"/>
        <end position="84"/>
    </location>
</feature>
<feature type="transmembrane region" description="Helical" evidence="1">
    <location>
        <begin position="18"/>
        <end position="35"/>
    </location>
</feature>
<sequence>MLTSIMLKRKGVGQVETALFYWFSWMVWIAVVFFYEDEYWRTRFATGLLIFLLLSERYLSLTEMTLSWALVFIWTSALLFLLKIKATLWQMSYLVTFGIMLAGIHLFLFINPVWLIFPARTIVMILFLMLLTVMTRHPWQRIMMYVFVASTGNLLSGYILTSYGLIHSIGHISDLLFLIKGVFLSLVLLALQHLKQKIMEAAYKIKWRTERFGQ</sequence>
<feature type="transmembrane region" description="Helical" evidence="1">
    <location>
        <begin position="116"/>
        <end position="135"/>
    </location>
</feature>
<proteinExistence type="predicted"/>
<protein>
    <submittedName>
        <fullName evidence="2">Uncharacterized protein</fullName>
    </submittedName>
</protein>
<accession>A0ABQ1NY95</accession>
<name>A0ABQ1NY95_9BACI</name>
<comment type="caution">
    <text evidence="2">The sequence shown here is derived from an EMBL/GenBank/DDBJ whole genome shotgun (WGS) entry which is preliminary data.</text>
</comment>
<feature type="transmembrane region" description="Helical" evidence="1">
    <location>
        <begin position="91"/>
        <end position="110"/>
    </location>
</feature>
<keyword evidence="1" id="KW-0812">Transmembrane</keyword>
<reference evidence="3" key="1">
    <citation type="journal article" date="2019" name="Int. J. Syst. Evol. Microbiol.">
        <title>The Global Catalogue of Microorganisms (GCM) 10K type strain sequencing project: providing services to taxonomists for standard genome sequencing and annotation.</title>
        <authorList>
            <consortium name="The Broad Institute Genomics Platform"/>
            <consortium name="The Broad Institute Genome Sequencing Center for Infectious Disease"/>
            <person name="Wu L."/>
            <person name="Ma J."/>
        </authorList>
    </citation>
    <scope>NUCLEOTIDE SEQUENCE [LARGE SCALE GENOMIC DNA]</scope>
    <source>
        <strain evidence="3">CCM 7282</strain>
    </source>
</reference>
<dbReference type="Proteomes" id="UP000619534">
    <property type="component" value="Unassembled WGS sequence"/>
</dbReference>
<evidence type="ECO:0000256" key="1">
    <source>
        <dbReference type="SAM" id="Phobius"/>
    </source>
</evidence>
<gene>
    <name evidence="2" type="ORF">GCM10007216_17350</name>
</gene>
<dbReference type="EMBL" id="BMCJ01000003">
    <property type="protein sequence ID" value="GGC87207.1"/>
    <property type="molecule type" value="Genomic_DNA"/>
</dbReference>